<dbReference type="InterPro" id="IPR013822">
    <property type="entry name" value="Signal_recog_particl_SRP54_hlx"/>
</dbReference>
<dbReference type="InterPro" id="IPR004125">
    <property type="entry name" value="Signal_recog_particle_SRP54_M"/>
</dbReference>
<keyword evidence="4" id="KW-0694">RNA-binding</keyword>
<dbReference type="AlphaFoldDB" id="A0A7S4A3S6"/>
<dbReference type="InterPro" id="IPR004780">
    <property type="entry name" value="SRP"/>
</dbReference>
<dbReference type="HAMAP" id="MF_00306">
    <property type="entry name" value="SRP54"/>
    <property type="match status" value="1"/>
</dbReference>
<evidence type="ECO:0000259" key="12">
    <source>
        <dbReference type="PROSITE" id="PS00300"/>
    </source>
</evidence>
<keyword evidence="7" id="KW-0687">Ribonucleoprotein</keyword>
<name>A0A7S4A3S6_9STRA</name>
<evidence type="ECO:0000256" key="6">
    <source>
        <dbReference type="ARBA" id="ARBA00023135"/>
    </source>
</evidence>
<dbReference type="PROSITE" id="PS00300">
    <property type="entry name" value="SRP54"/>
    <property type="match status" value="1"/>
</dbReference>
<protein>
    <recommendedName>
        <fullName evidence="8">signal-recognition-particle GTPase</fullName>
        <ecNumber evidence="8">3.6.5.4</ecNumber>
    </recommendedName>
</protein>
<dbReference type="Gene3D" id="3.40.50.300">
    <property type="entry name" value="P-loop containing nucleotide triphosphate hydrolases"/>
    <property type="match status" value="1"/>
</dbReference>
<dbReference type="GO" id="GO:0003924">
    <property type="term" value="F:GTPase activity"/>
    <property type="evidence" value="ECO:0007669"/>
    <property type="project" value="InterPro"/>
</dbReference>
<organism evidence="13">
    <name type="scientific">Pelagomonas calceolata</name>
    <dbReference type="NCBI Taxonomy" id="35677"/>
    <lineage>
        <taxon>Eukaryota</taxon>
        <taxon>Sar</taxon>
        <taxon>Stramenopiles</taxon>
        <taxon>Ochrophyta</taxon>
        <taxon>Pelagophyceae</taxon>
        <taxon>Pelagomonadales</taxon>
        <taxon>Pelagomonadaceae</taxon>
        <taxon>Pelagomonas</taxon>
    </lineage>
</organism>
<evidence type="ECO:0000256" key="4">
    <source>
        <dbReference type="ARBA" id="ARBA00022884"/>
    </source>
</evidence>
<evidence type="ECO:0000256" key="1">
    <source>
        <dbReference type="ARBA" id="ARBA00005450"/>
    </source>
</evidence>
<evidence type="ECO:0000256" key="8">
    <source>
        <dbReference type="ARBA" id="ARBA00035672"/>
    </source>
</evidence>
<evidence type="ECO:0000313" key="15">
    <source>
        <dbReference type="Proteomes" id="UP000789595"/>
    </source>
</evidence>
<dbReference type="Pfam" id="PF02881">
    <property type="entry name" value="SRP54_N"/>
    <property type="match status" value="1"/>
</dbReference>
<gene>
    <name evidence="13" type="ORF">PCAL00307_LOCUS18168</name>
    <name evidence="14" type="ORF">PECAL_6P20710</name>
</gene>
<dbReference type="InterPro" id="IPR036891">
    <property type="entry name" value="Signal_recog_part_SRP54_M_sf"/>
</dbReference>
<dbReference type="Proteomes" id="UP000789595">
    <property type="component" value="Unassembled WGS sequence"/>
</dbReference>
<dbReference type="InterPro" id="IPR042101">
    <property type="entry name" value="SRP54_N_sf"/>
</dbReference>
<dbReference type="InterPro" id="IPR003593">
    <property type="entry name" value="AAA+_ATPase"/>
</dbReference>
<reference evidence="13" key="1">
    <citation type="submission" date="2021-01" db="EMBL/GenBank/DDBJ databases">
        <authorList>
            <person name="Corre E."/>
            <person name="Pelletier E."/>
            <person name="Niang G."/>
            <person name="Scheremetjew M."/>
            <person name="Finn R."/>
            <person name="Kale V."/>
            <person name="Holt S."/>
            <person name="Cochrane G."/>
            <person name="Meng A."/>
            <person name="Brown T."/>
            <person name="Cohen L."/>
        </authorList>
    </citation>
    <scope>NUCLEOTIDE SEQUENCE</scope>
    <source>
        <strain evidence="13">CCMP1756</strain>
    </source>
</reference>
<evidence type="ECO:0000256" key="7">
    <source>
        <dbReference type="ARBA" id="ARBA00023274"/>
    </source>
</evidence>
<evidence type="ECO:0000313" key="13">
    <source>
        <dbReference type="EMBL" id="CAE0702723.1"/>
    </source>
</evidence>
<dbReference type="InterPro" id="IPR000897">
    <property type="entry name" value="SRP54_GTPase_dom"/>
</dbReference>
<dbReference type="SMART" id="SM00962">
    <property type="entry name" value="SRP54"/>
    <property type="match status" value="1"/>
</dbReference>
<dbReference type="GO" id="GO:0005786">
    <property type="term" value="C:signal recognition particle, endoplasmic reticulum targeting"/>
    <property type="evidence" value="ECO:0007669"/>
    <property type="project" value="UniProtKB-KW"/>
</dbReference>
<dbReference type="OrthoDB" id="10250817at2759"/>
<dbReference type="InterPro" id="IPR027417">
    <property type="entry name" value="P-loop_NTPase"/>
</dbReference>
<sequence length="524" mass="56505">MTRWHALLLTCACAAAFAPTPPPRAPRQTKVYFFDKLAESIKGATDLLSGKSRMTEANTKGALRDIRRALLDADVSKVVVDDLVERVTKNALGGEVTEGVDPSQQFVKIVYDELKRAMGGDDEALMSGGEGEQSVRAELEYREDGKPTVVLLCGLQGAGKTTAAAKLALRLQQEEGRKPLLVAADVYRPAAVEQLKLLGEQVGVPVYAEDFEPGQGNAVAIAERGLKEAQARDDVDVVVVDTAGRQVIEADLMRELRDVRQVTQPDETLLVLDAMTGQAAAGVAKQFDDAVPLTGAVLTKLDGDARGGAALSVRAVCGRPIKYVGVGERVQDLEPFFPARMASRILGMGDVVSLVEKAERLQSKDDAASQMERIVAGKATFDDFLEQTKMMASMGNLQNVAKMMPGMGGLDAGKLSEAEARIKIQESLIMSMTPAERRDPDLVIRSKSALSRQRRIARGAGRDADASRRFVSEFQQMRTMMQKMAAGQNPNAPPGPEDGPALNRAARRTKKKKSKKKKLTAGFG</sequence>
<evidence type="ECO:0000256" key="11">
    <source>
        <dbReference type="SAM" id="SignalP"/>
    </source>
</evidence>
<feature type="signal peptide" evidence="11">
    <location>
        <begin position="1"/>
        <end position="16"/>
    </location>
</feature>
<comment type="similarity">
    <text evidence="1">Belongs to the GTP-binding SRP family. SRP54 subfamily.</text>
</comment>
<evidence type="ECO:0000256" key="10">
    <source>
        <dbReference type="SAM" id="MobiDB-lite"/>
    </source>
</evidence>
<keyword evidence="15" id="KW-1185">Reference proteome</keyword>
<dbReference type="SUPFAM" id="SSF52540">
    <property type="entry name" value="P-loop containing nucleoside triphosphate hydrolases"/>
    <property type="match status" value="1"/>
</dbReference>
<dbReference type="GO" id="GO:0005525">
    <property type="term" value="F:GTP binding"/>
    <property type="evidence" value="ECO:0007669"/>
    <property type="project" value="UniProtKB-KW"/>
</dbReference>
<feature type="compositionally biased region" description="Basic residues" evidence="10">
    <location>
        <begin position="505"/>
        <end position="524"/>
    </location>
</feature>
<dbReference type="GO" id="GO:0008312">
    <property type="term" value="F:7S RNA binding"/>
    <property type="evidence" value="ECO:0007669"/>
    <property type="project" value="InterPro"/>
</dbReference>
<dbReference type="GO" id="GO:0006614">
    <property type="term" value="P:SRP-dependent cotranslational protein targeting to membrane"/>
    <property type="evidence" value="ECO:0007669"/>
    <property type="project" value="InterPro"/>
</dbReference>
<dbReference type="Gene3D" id="1.20.120.140">
    <property type="entry name" value="Signal recognition particle SRP54, nucleotide-binding domain"/>
    <property type="match status" value="1"/>
</dbReference>
<keyword evidence="6" id="KW-0733">Signal recognition particle</keyword>
<dbReference type="EC" id="3.6.5.4" evidence="8"/>
<evidence type="ECO:0000256" key="5">
    <source>
        <dbReference type="ARBA" id="ARBA00023134"/>
    </source>
</evidence>
<dbReference type="CDD" id="cd18539">
    <property type="entry name" value="SRP_G"/>
    <property type="match status" value="1"/>
</dbReference>
<keyword evidence="3" id="KW-0378">Hydrolase</keyword>
<keyword evidence="5" id="KW-0342">GTP-binding</keyword>
<dbReference type="EMBL" id="CAKKNE010000006">
    <property type="protein sequence ID" value="CAH0380418.1"/>
    <property type="molecule type" value="Genomic_DNA"/>
</dbReference>
<dbReference type="Gene3D" id="1.10.260.30">
    <property type="entry name" value="Signal recognition particle, SRP54 subunit, M-domain"/>
    <property type="match status" value="1"/>
</dbReference>
<feature type="chain" id="PRO_5035593927" description="signal-recognition-particle GTPase" evidence="11">
    <location>
        <begin position="17"/>
        <end position="524"/>
    </location>
</feature>
<keyword evidence="2" id="KW-0547">Nucleotide-binding</keyword>
<comment type="catalytic activity">
    <reaction evidence="9">
        <text>GTP + H2O = GDP + phosphate + H(+)</text>
        <dbReference type="Rhea" id="RHEA:19669"/>
        <dbReference type="ChEBI" id="CHEBI:15377"/>
        <dbReference type="ChEBI" id="CHEBI:15378"/>
        <dbReference type="ChEBI" id="CHEBI:37565"/>
        <dbReference type="ChEBI" id="CHEBI:43474"/>
        <dbReference type="ChEBI" id="CHEBI:58189"/>
        <dbReference type="EC" id="3.6.5.4"/>
    </reaction>
    <physiologicalReaction direction="left-to-right" evidence="9">
        <dbReference type="Rhea" id="RHEA:19670"/>
    </physiologicalReaction>
</comment>
<proteinExistence type="inferred from homology"/>
<dbReference type="Pfam" id="PF00448">
    <property type="entry name" value="SRP54"/>
    <property type="match status" value="1"/>
</dbReference>
<dbReference type="PANTHER" id="PTHR11564">
    <property type="entry name" value="SIGNAL RECOGNITION PARTICLE 54K PROTEIN SRP54"/>
    <property type="match status" value="1"/>
</dbReference>
<dbReference type="Pfam" id="PF02978">
    <property type="entry name" value="SRP_SPB"/>
    <property type="match status" value="1"/>
</dbReference>
<evidence type="ECO:0000256" key="2">
    <source>
        <dbReference type="ARBA" id="ARBA00022741"/>
    </source>
</evidence>
<dbReference type="SMART" id="SM00963">
    <property type="entry name" value="SRP54_N"/>
    <property type="match status" value="1"/>
</dbReference>
<dbReference type="EMBL" id="HBIW01021069">
    <property type="protein sequence ID" value="CAE0702723.1"/>
    <property type="molecule type" value="Transcribed_RNA"/>
</dbReference>
<dbReference type="PANTHER" id="PTHR11564:SF5">
    <property type="entry name" value="SIGNAL RECOGNITION PARTICLE SUBUNIT SRP54"/>
    <property type="match status" value="1"/>
</dbReference>
<keyword evidence="11" id="KW-0732">Signal</keyword>
<dbReference type="SUPFAM" id="SSF47446">
    <property type="entry name" value="Signal peptide-binding domain"/>
    <property type="match status" value="1"/>
</dbReference>
<evidence type="ECO:0000256" key="3">
    <source>
        <dbReference type="ARBA" id="ARBA00022801"/>
    </source>
</evidence>
<accession>A0A7S4A3S6</accession>
<evidence type="ECO:0000313" key="14">
    <source>
        <dbReference type="EMBL" id="CAH0380418.1"/>
    </source>
</evidence>
<dbReference type="InterPro" id="IPR022941">
    <property type="entry name" value="SRP54"/>
</dbReference>
<dbReference type="SMART" id="SM00382">
    <property type="entry name" value="AAA"/>
    <property type="match status" value="1"/>
</dbReference>
<dbReference type="NCBIfam" id="TIGR00959">
    <property type="entry name" value="ffh"/>
    <property type="match status" value="1"/>
</dbReference>
<feature type="domain" description="SRP54-type proteins GTP-binding" evidence="12">
    <location>
        <begin position="320"/>
        <end position="333"/>
    </location>
</feature>
<reference evidence="14" key="2">
    <citation type="submission" date="2021-11" db="EMBL/GenBank/DDBJ databases">
        <authorList>
            <consortium name="Genoscope - CEA"/>
            <person name="William W."/>
        </authorList>
    </citation>
    <scope>NUCLEOTIDE SEQUENCE</scope>
</reference>
<feature type="region of interest" description="Disordered" evidence="10">
    <location>
        <begin position="482"/>
        <end position="524"/>
    </location>
</feature>
<evidence type="ECO:0000256" key="9">
    <source>
        <dbReference type="ARBA" id="ARBA00048157"/>
    </source>
</evidence>